<dbReference type="InterPro" id="IPR035093">
    <property type="entry name" value="RelE/ParE_toxin_dom_sf"/>
</dbReference>
<accession>A0A6S6YU65</accession>
<feature type="active site" description="Proton donor" evidence="2">
    <location>
        <position position="88"/>
    </location>
</feature>
<keyword evidence="4" id="KW-1185">Reference proteome</keyword>
<evidence type="ECO:0000256" key="2">
    <source>
        <dbReference type="PIRSR" id="PIRSR006156-1"/>
    </source>
</evidence>
<reference evidence="3 4" key="1">
    <citation type="submission" date="2020-03" db="EMBL/GenBank/DDBJ databases">
        <authorList>
            <consortium name="Genoscope - CEA"/>
            <person name="William W."/>
        </authorList>
    </citation>
    <scope>NUCLEOTIDE SEQUENCE [LARGE SCALE GENOMIC DNA]</scope>
    <source>
        <strain evidence="4">DSM 16959</strain>
    </source>
</reference>
<dbReference type="Pfam" id="PF15738">
    <property type="entry name" value="YafQ_toxin"/>
    <property type="match status" value="1"/>
</dbReference>
<organism evidence="3 4">
    <name type="scientific">Denitratisoma oestradiolicum</name>
    <dbReference type="NCBI Taxonomy" id="311182"/>
    <lineage>
        <taxon>Bacteria</taxon>
        <taxon>Pseudomonadati</taxon>
        <taxon>Pseudomonadota</taxon>
        <taxon>Betaproteobacteria</taxon>
        <taxon>Nitrosomonadales</taxon>
        <taxon>Sterolibacteriaceae</taxon>
        <taxon>Denitratisoma</taxon>
    </lineage>
</organism>
<dbReference type="GO" id="GO:0004521">
    <property type="term" value="F:RNA endonuclease activity"/>
    <property type="evidence" value="ECO:0007669"/>
    <property type="project" value="TreeGrafter"/>
</dbReference>
<dbReference type="PANTHER" id="PTHR40588:SF1">
    <property type="entry name" value="MRNA INTERFERASE TOXIN YAFQ"/>
    <property type="match status" value="1"/>
</dbReference>
<dbReference type="KEGG" id="doe:DENOEST_3848"/>
<dbReference type="EMBL" id="LR778301">
    <property type="protein sequence ID" value="CAB1371002.1"/>
    <property type="molecule type" value="Genomic_DNA"/>
</dbReference>
<evidence type="ECO:0000313" key="4">
    <source>
        <dbReference type="Proteomes" id="UP000515733"/>
    </source>
</evidence>
<evidence type="ECO:0000256" key="1">
    <source>
        <dbReference type="ARBA" id="ARBA00022649"/>
    </source>
</evidence>
<dbReference type="GO" id="GO:0006402">
    <property type="term" value="P:mRNA catabolic process"/>
    <property type="evidence" value="ECO:0007669"/>
    <property type="project" value="TreeGrafter"/>
</dbReference>
<dbReference type="InterPro" id="IPR004386">
    <property type="entry name" value="Toxin_YafQ-like"/>
</dbReference>
<proteinExistence type="predicted"/>
<dbReference type="Gene3D" id="3.30.2310.20">
    <property type="entry name" value="RelE-like"/>
    <property type="match status" value="1"/>
</dbReference>
<protein>
    <submittedName>
        <fullName evidence="3">Addiction module toxin, RelE/StbE family</fullName>
    </submittedName>
</protein>
<dbReference type="Proteomes" id="UP000515733">
    <property type="component" value="Chromosome"/>
</dbReference>
<dbReference type="PANTHER" id="PTHR40588">
    <property type="entry name" value="MRNA INTERFERASE TOXIN YAFQ"/>
    <property type="match status" value="1"/>
</dbReference>
<gene>
    <name evidence="3" type="ORF">DENOEST_3848</name>
</gene>
<name>A0A6S6YU65_9PROT</name>
<dbReference type="PIRSF" id="PIRSF006156">
    <property type="entry name" value="YafQ"/>
    <property type="match status" value="1"/>
</dbReference>
<dbReference type="AlphaFoldDB" id="A0A6S6YU65"/>
<dbReference type="InterPro" id="IPR007712">
    <property type="entry name" value="RelE/ParE_toxin"/>
</dbReference>
<dbReference type="NCBIfam" id="TIGR02385">
    <property type="entry name" value="RelE_StbE"/>
    <property type="match status" value="1"/>
</dbReference>
<evidence type="ECO:0000313" key="3">
    <source>
        <dbReference type="EMBL" id="CAB1371002.1"/>
    </source>
</evidence>
<keyword evidence="1" id="KW-1277">Toxin-antitoxin system</keyword>
<sequence length="93" mass="10663">MRTIERSSAFKRDYKRESKGAHRASLDTDLVHVLTALVHDKPLPAKLRDHDLSGDWAGYRECHIKPDLLLIYRKPDAETLRLARLGSHSELFG</sequence>
<dbReference type="RefSeq" id="WP_145770370.1">
    <property type="nucleotide sequence ID" value="NZ_LR778301.1"/>
</dbReference>
<dbReference type="SUPFAM" id="SSF143011">
    <property type="entry name" value="RelE-like"/>
    <property type="match status" value="1"/>
</dbReference>
<dbReference type="GO" id="GO:0006415">
    <property type="term" value="P:translational termination"/>
    <property type="evidence" value="ECO:0007669"/>
    <property type="project" value="TreeGrafter"/>
</dbReference>
<dbReference type="OrthoDB" id="7030467at2"/>